<dbReference type="Proteomes" id="UP000018888">
    <property type="component" value="Unassembled WGS sequence"/>
</dbReference>
<accession>A0A2P4QGN1</accession>
<feature type="domain" description="Chop1 PIN" evidence="1">
    <location>
        <begin position="9"/>
        <end position="60"/>
    </location>
</feature>
<keyword evidence="3" id="KW-1185">Reference proteome</keyword>
<evidence type="ECO:0000313" key="3">
    <source>
        <dbReference type="Proteomes" id="UP000018888"/>
    </source>
</evidence>
<name>A0A2P4QGN1_RHIID</name>
<evidence type="ECO:0000259" key="1">
    <source>
        <dbReference type="Pfam" id="PF21484"/>
    </source>
</evidence>
<protein>
    <recommendedName>
        <fullName evidence="1">Chop1 PIN domain-containing protein</fullName>
    </recommendedName>
</protein>
<organism evidence="2 3">
    <name type="scientific">Rhizophagus irregularis (strain DAOM 181602 / DAOM 197198 / MUCL 43194)</name>
    <name type="common">Arbuscular mycorrhizal fungus</name>
    <name type="synonym">Glomus intraradices</name>
    <dbReference type="NCBI Taxonomy" id="747089"/>
    <lineage>
        <taxon>Eukaryota</taxon>
        <taxon>Fungi</taxon>
        <taxon>Fungi incertae sedis</taxon>
        <taxon>Mucoromycota</taxon>
        <taxon>Glomeromycotina</taxon>
        <taxon>Glomeromycetes</taxon>
        <taxon>Glomerales</taxon>
        <taxon>Glomeraceae</taxon>
        <taxon>Rhizophagus</taxon>
    </lineage>
</organism>
<dbReference type="Pfam" id="PF21484">
    <property type="entry name" value="Chp1-like_PIN"/>
    <property type="match status" value="1"/>
</dbReference>
<dbReference type="InterPro" id="IPR048709">
    <property type="entry name" value="Chp1_PIN"/>
</dbReference>
<dbReference type="Gene3D" id="3.40.50.11490">
    <property type="match status" value="1"/>
</dbReference>
<sequence length="64" mass="7767">MDSRKLTFDSMECLSKTNYDKYHHFVVIDDTDEIDEQYIENEMKGIETMSIEKFKQKFMSINFK</sequence>
<reference evidence="2 3" key="2">
    <citation type="journal article" date="2018" name="New Phytol.">
        <title>High intraspecific genome diversity in the model arbuscular mycorrhizal symbiont Rhizophagus irregularis.</title>
        <authorList>
            <person name="Chen E.C.H."/>
            <person name="Morin E."/>
            <person name="Beaudet D."/>
            <person name="Noel J."/>
            <person name="Yildirir G."/>
            <person name="Ndikumana S."/>
            <person name="Charron P."/>
            <person name="St-Onge C."/>
            <person name="Giorgi J."/>
            <person name="Kruger M."/>
            <person name="Marton T."/>
            <person name="Ropars J."/>
            <person name="Grigoriev I.V."/>
            <person name="Hainaut M."/>
            <person name="Henrissat B."/>
            <person name="Roux C."/>
            <person name="Martin F."/>
            <person name="Corradi N."/>
        </authorList>
    </citation>
    <scope>NUCLEOTIDE SEQUENCE [LARGE SCALE GENOMIC DNA]</scope>
    <source>
        <strain evidence="2 3">DAOM 197198</strain>
    </source>
</reference>
<proteinExistence type="predicted"/>
<dbReference type="AlphaFoldDB" id="A0A2P4QGN1"/>
<dbReference type="EMBL" id="AUPC02000046">
    <property type="protein sequence ID" value="POG76795.1"/>
    <property type="molecule type" value="Genomic_DNA"/>
</dbReference>
<gene>
    <name evidence="2" type="ORF">GLOIN_2v1552499</name>
</gene>
<dbReference type="VEuPathDB" id="FungiDB:RhiirFUN_011691"/>
<evidence type="ECO:0000313" key="2">
    <source>
        <dbReference type="EMBL" id="POG76795.1"/>
    </source>
</evidence>
<comment type="caution">
    <text evidence="2">The sequence shown here is derived from an EMBL/GenBank/DDBJ whole genome shotgun (WGS) entry which is preliminary data.</text>
</comment>
<reference evidence="2 3" key="1">
    <citation type="journal article" date="2013" name="Proc. Natl. Acad. Sci. U.S.A.">
        <title>Genome of an arbuscular mycorrhizal fungus provides insight into the oldest plant symbiosis.</title>
        <authorList>
            <person name="Tisserant E."/>
            <person name="Malbreil M."/>
            <person name="Kuo A."/>
            <person name="Kohler A."/>
            <person name="Symeonidi A."/>
            <person name="Balestrini R."/>
            <person name="Charron P."/>
            <person name="Duensing N."/>
            <person name="Frei Dit Frey N."/>
            <person name="Gianinazzi-Pearson V."/>
            <person name="Gilbert L.B."/>
            <person name="Handa Y."/>
            <person name="Herr J.R."/>
            <person name="Hijri M."/>
            <person name="Koul R."/>
            <person name="Kawaguchi M."/>
            <person name="Krajinski F."/>
            <person name="Lammers P.J."/>
            <person name="Masclaux F.G."/>
            <person name="Murat C."/>
            <person name="Morin E."/>
            <person name="Ndikumana S."/>
            <person name="Pagni M."/>
            <person name="Petitpierre D."/>
            <person name="Requena N."/>
            <person name="Rosikiewicz P."/>
            <person name="Riley R."/>
            <person name="Saito K."/>
            <person name="San Clemente H."/>
            <person name="Shapiro H."/>
            <person name="van Tuinen D."/>
            <person name="Becard G."/>
            <person name="Bonfante P."/>
            <person name="Paszkowski U."/>
            <person name="Shachar-Hill Y.Y."/>
            <person name="Tuskan G.A."/>
            <person name="Young P.W."/>
            <person name="Sanders I.R."/>
            <person name="Henrissat B."/>
            <person name="Rensing S.A."/>
            <person name="Grigoriev I.V."/>
            <person name="Corradi N."/>
            <person name="Roux C."/>
            <person name="Martin F."/>
        </authorList>
    </citation>
    <scope>NUCLEOTIDE SEQUENCE [LARGE SCALE GENOMIC DNA]</scope>
    <source>
        <strain evidence="2 3">DAOM 197198</strain>
    </source>
</reference>